<dbReference type="InterPro" id="IPR016181">
    <property type="entry name" value="Acyl_CoA_acyltransferase"/>
</dbReference>
<sequence>MLGYIFNKMTTSTISRTFIGNCVFDILKDTGFQREWDRLYATTSWATIFQERQFVESWYYANQQEITPILLTVFEDDELVGLLALTTSKTNGEFQKDRSMKITGAGKFDAEYQTWIVKDGYNEIFIKNGFEALFNEFPQCKLSLRFIPDPSIIEPLKSLTSIKEKHIVLHKHHRPLMDFALVEEQKLFRKRHLKAKYNRIHRAGQVAFSKVTEIDEFIQILDEILVYLDFRQAAMFNKLPSKSNPNRHKFLIELFKKDLLHVTALKLDGETISSIIGMKGKGWMHLAGLISYSPFHSKHSPGLVHLYMLGKMLQEEGYHKFDLTPGYDGYKERFSTSGDEVVELHLSKNLKYGVKKFLRKNLHNTLVKFDVRPMSFELNMKKKIYLIKEKTKGITKSFFSANETMASYSFPSEDAGLSVKKNSITDLLKYNDRNGLQSRWEFLERAFSLVSRGAEFYSISDGKKLLASIWITSDDEKPSNDESMPSIADSYFHTSFKNNNRAFENYVIESESNRTSSEKPTSHHENS</sequence>
<keyword evidence="2" id="KW-0808">Transferase</keyword>
<evidence type="ECO:0000313" key="2">
    <source>
        <dbReference type="EMBL" id="AWW32527.1"/>
    </source>
</evidence>
<dbReference type="Proteomes" id="UP000248688">
    <property type="component" value="Chromosome"/>
</dbReference>
<reference evidence="2 3" key="1">
    <citation type="submission" date="2018-06" db="EMBL/GenBank/DDBJ databases">
        <title>Echinicola strongylocentroti sp. nov., isolated from a sea urchin Strongylocentrotus intermedius.</title>
        <authorList>
            <person name="Bae S.S."/>
        </authorList>
    </citation>
    <scope>NUCLEOTIDE SEQUENCE [LARGE SCALE GENOMIC DNA]</scope>
    <source>
        <strain evidence="2 3">MEBiC08714</strain>
    </source>
</reference>
<accession>A0A2Z4IP14</accession>
<keyword evidence="3" id="KW-1185">Reference proteome</keyword>
<organism evidence="2 3">
    <name type="scientific">Echinicola strongylocentroti</name>
    <dbReference type="NCBI Taxonomy" id="1795355"/>
    <lineage>
        <taxon>Bacteria</taxon>
        <taxon>Pseudomonadati</taxon>
        <taxon>Bacteroidota</taxon>
        <taxon>Cytophagia</taxon>
        <taxon>Cytophagales</taxon>
        <taxon>Cyclobacteriaceae</taxon>
        <taxon>Echinicola</taxon>
    </lineage>
</organism>
<dbReference type="OrthoDB" id="500470at2"/>
<dbReference type="EMBL" id="CP030041">
    <property type="protein sequence ID" value="AWW32527.1"/>
    <property type="molecule type" value="Genomic_DNA"/>
</dbReference>
<dbReference type="InterPro" id="IPR038740">
    <property type="entry name" value="BioF2-like_GNAT_dom"/>
</dbReference>
<protein>
    <submittedName>
        <fullName evidence="2">GNAT family N-acetyltransferase</fullName>
    </submittedName>
</protein>
<feature type="domain" description="BioF2-like acetyltransferase" evidence="1">
    <location>
        <begin position="189"/>
        <end position="332"/>
    </location>
</feature>
<dbReference type="SUPFAM" id="SSF55729">
    <property type="entry name" value="Acyl-CoA N-acyltransferases (Nat)"/>
    <property type="match status" value="1"/>
</dbReference>
<dbReference type="AlphaFoldDB" id="A0A2Z4IP14"/>
<evidence type="ECO:0000313" key="3">
    <source>
        <dbReference type="Proteomes" id="UP000248688"/>
    </source>
</evidence>
<gene>
    <name evidence="2" type="ORF">DN752_21560</name>
</gene>
<proteinExistence type="predicted"/>
<name>A0A2Z4IP14_9BACT</name>
<evidence type="ECO:0000259" key="1">
    <source>
        <dbReference type="Pfam" id="PF13480"/>
    </source>
</evidence>
<dbReference type="Pfam" id="PF13480">
    <property type="entry name" value="Acetyltransf_6"/>
    <property type="match status" value="1"/>
</dbReference>
<dbReference type="KEGG" id="est:DN752_21560"/>
<dbReference type="GO" id="GO:0016740">
    <property type="term" value="F:transferase activity"/>
    <property type="evidence" value="ECO:0007669"/>
    <property type="project" value="UniProtKB-KW"/>
</dbReference>